<keyword evidence="2" id="KW-1185">Reference proteome</keyword>
<reference evidence="1" key="1">
    <citation type="submission" date="2018-05" db="EMBL/GenBank/DDBJ databases">
        <title>Draft genome of Mucuna pruriens seed.</title>
        <authorList>
            <person name="Nnadi N.E."/>
            <person name="Vos R."/>
            <person name="Hasami M.H."/>
            <person name="Devisetty U.K."/>
            <person name="Aguiy J.C."/>
        </authorList>
    </citation>
    <scope>NUCLEOTIDE SEQUENCE [LARGE SCALE GENOMIC DNA]</scope>
    <source>
        <strain evidence="1">JCA_2017</strain>
    </source>
</reference>
<evidence type="ECO:0000313" key="2">
    <source>
        <dbReference type="Proteomes" id="UP000257109"/>
    </source>
</evidence>
<proteinExistence type="predicted"/>
<name>A0A371ESR7_MUCPR</name>
<sequence length="213" mass="23832">MVDMEDQASRRGFALILGRPFLMTAKTKIDVYVGTLSMEFGDNIVQFNIFEALKHPTKDHSTFSIDIIDRIIEEHVLTELVVPIYLTVEILDVINSFCTMETKANSENLPHIINFSNSEDYSFAGSDLSQKESQQTKVESNFKQPIIFGDYGQQPHQRVGGEISLASKRAGGEIAGCTQEAQESNWLDPHRPFRDQPFHLHAQNSIGGGCPSN</sequence>
<accession>A0A371ESR7</accession>
<evidence type="ECO:0000313" key="1">
    <source>
        <dbReference type="EMBL" id="RDX68979.1"/>
    </source>
</evidence>
<feature type="non-terminal residue" evidence="1">
    <location>
        <position position="1"/>
    </location>
</feature>
<gene>
    <name evidence="1" type="ORF">CR513_51970</name>
</gene>
<comment type="caution">
    <text evidence="1">The sequence shown here is derived from an EMBL/GenBank/DDBJ whole genome shotgun (WGS) entry which is preliminary data.</text>
</comment>
<organism evidence="1 2">
    <name type="scientific">Mucuna pruriens</name>
    <name type="common">Velvet bean</name>
    <name type="synonym">Dolichos pruriens</name>
    <dbReference type="NCBI Taxonomy" id="157652"/>
    <lineage>
        <taxon>Eukaryota</taxon>
        <taxon>Viridiplantae</taxon>
        <taxon>Streptophyta</taxon>
        <taxon>Embryophyta</taxon>
        <taxon>Tracheophyta</taxon>
        <taxon>Spermatophyta</taxon>
        <taxon>Magnoliopsida</taxon>
        <taxon>eudicotyledons</taxon>
        <taxon>Gunneridae</taxon>
        <taxon>Pentapetalae</taxon>
        <taxon>rosids</taxon>
        <taxon>fabids</taxon>
        <taxon>Fabales</taxon>
        <taxon>Fabaceae</taxon>
        <taxon>Papilionoideae</taxon>
        <taxon>50 kb inversion clade</taxon>
        <taxon>NPAAA clade</taxon>
        <taxon>indigoferoid/millettioid clade</taxon>
        <taxon>Phaseoleae</taxon>
        <taxon>Mucuna</taxon>
    </lineage>
</organism>
<dbReference type="EMBL" id="QJKJ01012316">
    <property type="protein sequence ID" value="RDX68979.1"/>
    <property type="molecule type" value="Genomic_DNA"/>
</dbReference>
<protein>
    <submittedName>
        <fullName evidence="1">Uncharacterized protein</fullName>
    </submittedName>
</protein>
<dbReference type="Proteomes" id="UP000257109">
    <property type="component" value="Unassembled WGS sequence"/>
</dbReference>
<dbReference type="AlphaFoldDB" id="A0A371ESR7"/>